<organism evidence="1">
    <name type="scientific">uncultured Bacteroides sp. SMG1</name>
    <dbReference type="NCBI Taxonomy" id="1131818"/>
    <lineage>
        <taxon>Bacteria</taxon>
        <taxon>Pseudomonadati</taxon>
        <taxon>Bacteroidota</taxon>
        <taxon>Bacteroidia</taxon>
        <taxon>Bacteroidales</taxon>
        <taxon>Bacteroidaceae</taxon>
        <taxon>Bacteroides</taxon>
        <taxon>environmental samples</taxon>
    </lineage>
</organism>
<evidence type="ECO:0000313" key="1">
    <source>
        <dbReference type="EMBL" id="AFA54774.1"/>
    </source>
</evidence>
<dbReference type="InterPro" id="IPR029465">
    <property type="entry name" value="ATPgrasp_TupA"/>
</dbReference>
<reference evidence="1" key="1">
    <citation type="journal article" date="2012" name="ISME J.">
        <title>Functional metagenomics reveals novel salt tolerance loci from the human gut microbiome.</title>
        <authorList>
            <person name="Culligan E.P."/>
            <person name="Sleator R.D."/>
            <person name="Marchesi J.R."/>
            <person name="Hill C."/>
        </authorList>
    </citation>
    <scope>NUCLEOTIDE SEQUENCE</scope>
</reference>
<keyword evidence="1" id="KW-0808">Transferase</keyword>
<name>H6WNJ3_9BACE</name>
<accession>H6WNJ3</accession>
<dbReference type="EMBL" id="JQ269596">
    <property type="protein sequence ID" value="AFA54774.1"/>
    <property type="molecule type" value="Genomic_DNA"/>
</dbReference>
<dbReference type="Pfam" id="PF14305">
    <property type="entry name" value="ATPgrasp_TupA"/>
    <property type="match status" value="1"/>
</dbReference>
<dbReference type="GO" id="GO:0016740">
    <property type="term" value="F:transferase activity"/>
    <property type="evidence" value="ECO:0007669"/>
    <property type="project" value="UniProtKB-KW"/>
</dbReference>
<protein>
    <submittedName>
        <fullName evidence="1">Glycosyltransferase</fullName>
    </submittedName>
</protein>
<proteinExistence type="predicted"/>
<dbReference type="AlphaFoldDB" id="H6WNJ3"/>
<sequence>MVDKAEAKKYVTEIIGEEYIIPTYGVWNHFDEIDFDKLPDQFVLKTTHDSGGVVICKDKKTLDKNAAKVKLEKSLKNDYYYTSKEWPYKNVVPRIIAEKYMEDESGEFCDYKLFCFDGKMKALFIATDRFTSGEETKFDFFDENFNHLPFTNGHPNATKPIKKPESFQQMKDLAEKLSQKIPHVRVDFYCTKGNIYFGELTFFHRGGFKRVEPEEWDYRFGEWINLPEKQSIIGRVRL</sequence>